<dbReference type="Gene3D" id="1.20.58.390">
    <property type="entry name" value="Neurotransmitter-gated ion-channel transmembrane domain"/>
    <property type="match status" value="1"/>
</dbReference>
<keyword evidence="10" id="KW-1185">Reference proteome</keyword>
<keyword evidence="3 5" id="KW-1133">Transmembrane helix</keyword>
<dbReference type="Gene3D" id="2.70.170.10">
    <property type="entry name" value="Neurotransmitter-gated ion-channel ligand-binding domain"/>
    <property type="match status" value="1"/>
</dbReference>
<protein>
    <submittedName>
        <fullName evidence="9">Uncharacterized protein</fullName>
    </submittedName>
</protein>
<reference evidence="9 10" key="1">
    <citation type="submission" date="2022-05" db="EMBL/GenBank/DDBJ databases">
        <authorList>
            <consortium name="Genoscope - CEA"/>
            <person name="William W."/>
        </authorList>
    </citation>
    <scope>NUCLEOTIDE SEQUENCE [LARGE SCALE GENOMIC DNA]</scope>
</reference>
<sequence length="499" mass="56840">SAIKNYSNNAEQRLLKHLFTEYDRDGHPGGGISVKVWIGAKVVRIVNIDEKNNALQAQWWMRQDWNNPDLTWNPNDFGGVKTVYVEPTKVWVPDVLLYNNADKDKDMAGGVEKYKTKVSVSFDGNNTWMAPAMFQSICDIDIQYFPFDEQKCHLKFASWAYDVSKLDVFLNDKETGRLEGIYQPSNEWILLSVDADRTEVKYPCCTYPYSEVLVTLNLERRSRYYIINLVFPCALIACMVFFTFVLPPECGERVSLCITILMAMTIFQELTSTKLPPSSDSFFLIGTYYTVAIFEIGMAIVATCIVLNFYYSKTKMPGWVKTILLKTLAPLVKVKIRSRRFSTKDSQKSTDSAHALDIIHNPTFDTFNLSDGGVSWGGITEVFEQNQNVAMTSVNLRKDSLGSDAEEEENTENPTLKMNGVSHRKKVTGLNDKTQNRETTSDDKQPSSLQQMIEWQDEWRAASKVLDRVIIIFSIVIGFVSFAIIFLQAPKVRRLFTIS</sequence>
<evidence type="ECO:0000256" key="1">
    <source>
        <dbReference type="ARBA" id="ARBA00004141"/>
    </source>
</evidence>
<organism evidence="9 10">
    <name type="scientific">Porites evermanni</name>
    <dbReference type="NCBI Taxonomy" id="104178"/>
    <lineage>
        <taxon>Eukaryota</taxon>
        <taxon>Metazoa</taxon>
        <taxon>Cnidaria</taxon>
        <taxon>Anthozoa</taxon>
        <taxon>Hexacorallia</taxon>
        <taxon>Scleractinia</taxon>
        <taxon>Fungiina</taxon>
        <taxon>Poritidae</taxon>
        <taxon>Porites</taxon>
    </lineage>
</organism>
<keyword evidence="2 5" id="KW-0812">Transmembrane</keyword>
<comment type="caution">
    <text evidence="9">The sequence shown here is derived from an EMBL/GenBank/DDBJ whole genome shotgun (WGS) entry which is preliminary data.</text>
</comment>
<dbReference type="SUPFAM" id="SSF90112">
    <property type="entry name" value="Neurotransmitter-gated ion-channel transmembrane pore"/>
    <property type="match status" value="1"/>
</dbReference>
<evidence type="ECO:0000256" key="5">
    <source>
        <dbReference type="RuleBase" id="RU000687"/>
    </source>
</evidence>
<evidence type="ECO:0000259" key="7">
    <source>
        <dbReference type="Pfam" id="PF02931"/>
    </source>
</evidence>
<dbReference type="InterPro" id="IPR038050">
    <property type="entry name" value="Neuro_actylchol_rec"/>
</dbReference>
<dbReference type="InterPro" id="IPR006201">
    <property type="entry name" value="Neur_channel"/>
</dbReference>
<dbReference type="Proteomes" id="UP001159427">
    <property type="component" value="Unassembled WGS sequence"/>
</dbReference>
<dbReference type="CDD" id="cd18997">
    <property type="entry name" value="LGIC_ECD_nAChR"/>
    <property type="match status" value="1"/>
</dbReference>
<feature type="region of interest" description="Disordered" evidence="6">
    <location>
        <begin position="422"/>
        <end position="449"/>
    </location>
</feature>
<evidence type="ECO:0000259" key="8">
    <source>
        <dbReference type="Pfam" id="PF02932"/>
    </source>
</evidence>
<comment type="subcellular location">
    <subcellularLocation>
        <location evidence="1">Membrane</location>
        <topology evidence="1">Multi-pass membrane protein</topology>
    </subcellularLocation>
</comment>
<dbReference type="PROSITE" id="PS00236">
    <property type="entry name" value="NEUROTR_ION_CHANNEL"/>
    <property type="match status" value="1"/>
</dbReference>
<evidence type="ECO:0000256" key="2">
    <source>
        <dbReference type="ARBA" id="ARBA00022692"/>
    </source>
</evidence>
<accession>A0ABN8PLQ3</accession>
<dbReference type="InterPro" id="IPR036719">
    <property type="entry name" value="Neuro-gated_channel_TM_sf"/>
</dbReference>
<feature type="non-terminal residue" evidence="9">
    <location>
        <position position="1"/>
    </location>
</feature>
<dbReference type="InterPro" id="IPR036734">
    <property type="entry name" value="Neur_chan_lig-bd_sf"/>
</dbReference>
<keyword evidence="5" id="KW-0406">Ion transport</keyword>
<feature type="compositionally biased region" description="Basic and acidic residues" evidence="6">
    <location>
        <begin position="434"/>
        <end position="445"/>
    </location>
</feature>
<comment type="similarity">
    <text evidence="5">Belongs to the ligand-gated ion channel (TC 1.A.9) family.</text>
</comment>
<proteinExistence type="inferred from homology"/>
<name>A0ABN8PLQ3_9CNID</name>
<evidence type="ECO:0000313" key="9">
    <source>
        <dbReference type="EMBL" id="CAH3146536.1"/>
    </source>
</evidence>
<feature type="transmembrane region" description="Helical" evidence="5">
    <location>
        <begin position="224"/>
        <end position="246"/>
    </location>
</feature>
<feature type="transmembrane region" description="Helical" evidence="5">
    <location>
        <begin position="469"/>
        <end position="489"/>
    </location>
</feature>
<gene>
    <name evidence="9" type="ORF">PEVE_00043975</name>
</gene>
<dbReference type="Pfam" id="PF02932">
    <property type="entry name" value="Neur_chan_memb"/>
    <property type="match status" value="1"/>
</dbReference>
<dbReference type="InterPro" id="IPR018000">
    <property type="entry name" value="Neurotransmitter_ion_chnl_CS"/>
</dbReference>
<dbReference type="InterPro" id="IPR006029">
    <property type="entry name" value="Neurotrans-gated_channel_TM"/>
</dbReference>
<dbReference type="PANTHER" id="PTHR18945">
    <property type="entry name" value="NEUROTRANSMITTER GATED ION CHANNEL"/>
    <property type="match status" value="1"/>
</dbReference>
<keyword evidence="4 5" id="KW-0472">Membrane</keyword>
<feature type="transmembrane region" description="Helical" evidence="5">
    <location>
        <begin position="282"/>
        <end position="311"/>
    </location>
</feature>
<feature type="domain" description="Neurotransmitter-gated ion-channel transmembrane" evidence="8">
    <location>
        <begin position="229"/>
        <end position="482"/>
    </location>
</feature>
<dbReference type="CDD" id="cd19051">
    <property type="entry name" value="LGIC_TM_cation"/>
    <property type="match status" value="1"/>
</dbReference>
<evidence type="ECO:0000256" key="3">
    <source>
        <dbReference type="ARBA" id="ARBA00022989"/>
    </source>
</evidence>
<dbReference type="PRINTS" id="PR00252">
    <property type="entry name" value="NRIONCHANNEL"/>
</dbReference>
<dbReference type="EMBL" id="CALNXI010000913">
    <property type="protein sequence ID" value="CAH3146536.1"/>
    <property type="molecule type" value="Genomic_DNA"/>
</dbReference>
<evidence type="ECO:0000313" key="10">
    <source>
        <dbReference type="Proteomes" id="UP001159427"/>
    </source>
</evidence>
<comment type="caution">
    <text evidence="5">Lacks conserved residue(s) required for the propagation of feature annotation.</text>
</comment>
<dbReference type="Pfam" id="PF02931">
    <property type="entry name" value="Neur_chan_LBD"/>
    <property type="match status" value="1"/>
</dbReference>
<dbReference type="SUPFAM" id="SSF63712">
    <property type="entry name" value="Nicotinic receptor ligand binding domain-like"/>
    <property type="match status" value="1"/>
</dbReference>
<dbReference type="InterPro" id="IPR006202">
    <property type="entry name" value="Neur_chan_lig-bd"/>
</dbReference>
<feature type="domain" description="Neurotransmitter-gated ion-channel ligand-binding" evidence="7">
    <location>
        <begin position="11"/>
        <end position="221"/>
    </location>
</feature>
<evidence type="ECO:0000256" key="4">
    <source>
        <dbReference type="ARBA" id="ARBA00023136"/>
    </source>
</evidence>
<evidence type="ECO:0000256" key="6">
    <source>
        <dbReference type="SAM" id="MobiDB-lite"/>
    </source>
</evidence>
<keyword evidence="5" id="KW-0813">Transport</keyword>
<keyword evidence="5" id="KW-0407">Ion channel</keyword>